<proteinExistence type="predicted"/>
<protein>
    <submittedName>
        <fullName evidence="1">Uncharacterized protein</fullName>
    </submittedName>
</protein>
<accession>A0A8S5TI64</accession>
<evidence type="ECO:0000313" key="1">
    <source>
        <dbReference type="EMBL" id="DAF62687.1"/>
    </source>
</evidence>
<sequence length="111" mass="13364">MCEPARIVRKHVKYPGHNKFQVFIRYTHEDQAMSDYKRYSAMSDSIHKIEPEMLCDELNFFKAGIITEVTPLSYNVRDDRWTFTVFGYGVYNEKMTTKEIVRKYYFDKEEP</sequence>
<dbReference type="EMBL" id="BK032826">
    <property type="protein sequence ID" value="DAF62687.1"/>
    <property type="molecule type" value="Genomic_DNA"/>
</dbReference>
<name>A0A8S5TI64_9CAUD</name>
<organism evidence="1">
    <name type="scientific">Siphoviridae sp. ctuBK6</name>
    <dbReference type="NCBI Taxonomy" id="2827963"/>
    <lineage>
        <taxon>Viruses</taxon>
        <taxon>Duplodnaviria</taxon>
        <taxon>Heunggongvirae</taxon>
        <taxon>Uroviricota</taxon>
        <taxon>Caudoviricetes</taxon>
    </lineage>
</organism>
<reference evidence="1" key="1">
    <citation type="journal article" date="2021" name="Proc. Natl. Acad. Sci. U.S.A.">
        <title>A Catalog of Tens of Thousands of Viruses from Human Metagenomes Reveals Hidden Associations with Chronic Diseases.</title>
        <authorList>
            <person name="Tisza M.J."/>
            <person name="Buck C.B."/>
        </authorList>
    </citation>
    <scope>NUCLEOTIDE SEQUENCE</scope>
    <source>
        <strain evidence="1">CtuBK6</strain>
    </source>
</reference>